<dbReference type="EC" id="2.7.1.56" evidence="2 11"/>
<dbReference type="InterPro" id="IPR029056">
    <property type="entry name" value="Ribokinase-like"/>
</dbReference>
<dbReference type="GO" id="GO:0005829">
    <property type="term" value="C:cytosol"/>
    <property type="evidence" value="ECO:0007669"/>
    <property type="project" value="TreeGrafter"/>
</dbReference>
<gene>
    <name evidence="13" type="primary">pfkB</name>
    <name evidence="13" type="ORF">HYR64_04780</name>
</gene>
<dbReference type="InterPro" id="IPR017583">
    <property type="entry name" value="Tagatose/fructose_Pkinase"/>
</dbReference>
<dbReference type="GO" id="GO:0005524">
    <property type="term" value="F:ATP binding"/>
    <property type="evidence" value="ECO:0007669"/>
    <property type="project" value="UniProtKB-UniRule"/>
</dbReference>
<organism evidence="13 14">
    <name type="scientific">Fimbriimonas ginsengisoli</name>
    <dbReference type="NCBI Taxonomy" id="1005039"/>
    <lineage>
        <taxon>Bacteria</taxon>
        <taxon>Bacillati</taxon>
        <taxon>Armatimonadota</taxon>
        <taxon>Fimbriimonadia</taxon>
        <taxon>Fimbriimonadales</taxon>
        <taxon>Fimbriimonadaceae</taxon>
        <taxon>Fimbriimonas</taxon>
    </lineage>
</organism>
<evidence type="ECO:0000256" key="9">
    <source>
        <dbReference type="ARBA" id="ARBA00047745"/>
    </source>
</evidence>
<accession>A0A931PW92</accession>
<dbReference type="PRINTS" id="PR00990">
    <property type="entry name" value="RIBOKINASE"/>
</dbReference>
<evidence type="ECO:0000256" key="4">
    <source>
        <dbReference type="ARBA" id="ARBA00022679"/>
    </source>
</evidence>
<dbReference type="GO" id="GO:0008662">
    <property type="term" value="F:1-phosphofructokinase activity"/>
    <property type="evidence" value="ECO:0007669"/>
    <property type="project" value="UniProtKB-UniRule"/>
</dbReference>
<dbReference type="GO" id="GO:0016052">
    <property type="term" value="P:carbohydrate catabolic process"/>
    <property type="evidence" value="ECO:0007669"/>
    <property type="project" value="UniProtKB-ARBA"/>
</dbReference>
<keyword evidence="4 10" id="KW-0808">Transferase</keyword>
<keyword evidence="5 11" id="KW-0547">Nucleotide-binding</keyword>
<dbReference type="Proteomes" id="UP000727962">
    <property type="component" value="Unassembled WGS sequence"/>
</dbReference>
<evidence type="ECO:0000313" key="13">
    <source>
        <dbReference type="EMBL" id="MBI1756406.1"/>
    </source>
</evidence>
<proteinExistence type="inferred from homology"/>
<dbReference type="PANTHER" id="PTHR46566">
    <property type="entry name" value="1-PHOSPHOFRUCTOKINASE-RELATED"/>
    <property type="match status" value="1"/>
</dbReference>
<feature type="domain" description="Carbohydrate kinase PfkB" evidence="12">
    <location>
        <begin position="6"/>
        <end position="293"/>
    </location>
</feature>
<dbReference type="InterPro" id="IPR002173">
    <property type="entry name" value="Carboh/pur_kinase_PfkB_CS"/>
</dbReference>
<evidence type="ECO:0000259" key="12">
    <source>
        <dbReference type="Pfam" id="PF00294"/>
    </source>
</evidence>
<dbReference type="InterPro" id="IPR011611">
    <property type="entry name" value="PfkB_dom"/>
</dbReference>
<dbReference type="Gene3D" id="3.40.1190.20">
    <property type="match status" value="1"/>
</dbReference>
<dbReference type="CDD" id="cd01164">
    <property type="entry name" value="FruK_PfkB_like"/>
    <property type="match status" value="1"/>
</dbReference>
<dbReference type="FunFam" id="3.40.1190.20:FF:000001">
    <property type="entry name" value="Phosphofructokinase"/>
    <property type="match status" value="1"/>
</dbReference>
<comment type="caution">
    <text evidence="13">The sequence shown here is derived from an EMBL/GenBank/DDBJ whole genome shotgun (WGS) entry which is preliminary data.</text>
</comment>
<dbReference type="PANTHER" id="PTHR46566:SF2">
    <property type="entry name" value="ATP-DEPENDENT 6-PHOSPHOFRUCTOKINASE ISOZYME 2"/>
    <property type="match status" value="1"/>
</dbReference>
<evidence type="ECO:0000256" key="10">
    <source>
        <dbReference type="PIRNR" id="PIRNR000535"/>
    </source>
</evidence>
<keyword evidence="6 11" id="KW-0418">Kinase</keyword>
<evidence type="ECO:0000256" key="8">
    <source>
        <dbReference type="ARBA" id="ARBA00032802"/>
    </source>
</evidence>
<dbReference type="NCBIfam" id="TIGR03828">
    <property type="entry name" value="pfkB"/>
    <property type="match status" value="1"/>
</dbReference>
<dbReference type="NCBIfam" id="TIGR03168">
    <property type="entry name" value="1-PFK"/>
    <property type="match status" value="1"/>
</dbReference>
<evidence type="ECO:0000256" key="7">
    <source>
        <dbReference type="ARBA" id="ARBA00022840"/>
    </source>
</evidence>
<keyword evidence="7 11" id="KW-0067">ATP-binding</keyword>
<evidence type="ECO:0000256" key="11">
    <source>
        <dbReference type="RuleBase" id="RU369061"/>
    </source>
</evidence>
<comment type="catalytic activity">
    <reaction evidence="9 11">
        <text>beta-D-fructose 1-phosphate + ATP = beta-D-fructose 1,6-bisphosphate + ADP + H(+)</text>
        <dbReference type="Rhea" id="RHEA:14213"/>
        <dbReference type="ChEBI" id="CHEBI:15378"/>
        <dbReference type="ChEBI" id="CHEBI:30616"/>
        <dbReference type="ChEBI" id="CHEBI:32966"/>
        <dbReference type="ChEBI" id="CHEBI:138881"/>
        <dbReference type="ChEBI" id="CHEBI:456216"/>
        <dbReference type="EC" id="2.7.1.56"/>
    </reaction>
</comment>
<protein>
    <recommendedName>
        <fullName evidence="3 11">1-phosphofructokinase</fullName>
        <shortName evidence="11">Fru1PK</shortName>
        <ecNumber evidence="2 11">2.7.1.56</ecNumber>
    </recommendedName>
    <alternativeName>
        <fullName evidence="8 11">Fructose 1-phosphate kinase</fullName>
    </alternativeName>
</protein>
<evidence type="ECO:0000256" key="2">
    <source>
        <dbReference type="ARBA" id="ARBA00012131"/>
    </source>
</evidence>
<evidence type="ECO:0000256" key="6">
    <source>
        <dbReference type="ARBA" id="ARBA00022777"/>
    </source>
</evidence>
<dbReference type="InterPro" id="IPR002139">
    <property type="entry name" value="Ribo/fructo_kinase"/>
</dbReference>
<comment type="function">
    <text evidence="11">Catalyzes the ATP-dependent phosphorylation of fructose-l-phosphate to fructose-l,6-bisphosphate.</text>
</comment>
<evidence type="ECO:0000256" key="5">
    <source>
        <dbReference type="ARBA" id="ARBA00022741"/>
    </source>
</evidence>
<name>A0A931PW92_FIMGI</name>
<reference evidence="13" key="1">
    <citation type="submission" date="2020-07" db="EMBL/GenBank/DDBJ databases">
        <title>Huge and variable diversity of episymbiotic CPR bacteria and DPANN archaea in groundwater ecosystems.</title>
        <authorList>
            <person name="He C.Y."/>
            <person name="Keren R."/>
            <person name="Whittaker M."/>
            <person name="Farag I.F."/>
            <person name="Doudna J."/>
            <person name="Cate J.H.D."/>
            <person name="Banfield J.F."/>
        </authorList>
    </citation>
    <scope>NUCLEOTIDE SEQUENCE</scope>
    <source>
        <strain evidence="13">NC_groundwater_17_Pr7_B-0.1um_64_12</strain>
    </source>
</reference>
<dbReference type="AlphaFoldDB" id="A0A931PW92"/>
<dbReference type="PIRSF" id="PIRSF000535">
    <property type="entry name" value="1PFK/6PFK/LacC"/>
    <property type="match status" value="1"/>
</dbReference>
<dbReference type="PROSITE" id="PS00583">
    <property type="entry name" value="PFKB_KINASES_1"/>
    <property type="match status" value="1"/>
</dbReference>
<sequence>MILTVTLNPAVDHAIFVNRLRVGDTNEILRAETDAGGKGVNVARIVAALGGEACATGFLGGDPGHFVESVLRKQRVQTSFVRVEEATRMNVSIEDSTGAPPTAFSAPGPLVGPAELATFKEGFVRLCQGASWVAIGGSLPRGLPAGVYHELIAQARAAGAKVAFDADGPLLADGLSGRPDVIKPNAKEAGRLLGREVRTVTQAARAADALRDKLNPGGIAVISLGEQGAVLAYEGGVLIGQSPKVEVRSTVGCGDSMIGAMLWALDSGKPIEEAFRWGLAAGAATARTDGTRIGSGEDIRRLLAQATVQGGP</sequence>
<evidence type="ECO:0000256" key="3">
    <source>
        <dbReference type="ARBA" id="ARBA00013596"/>
    </source>
</evidence>
<dbReference type="Pfam" id="PF00294">
    <property type="entry name" value="PfkB"/>
    <property type="match status" value="1"/>
</dbReference>
<comment type="similarity">
    <text evidence="1 11">Belongs to the carbohydrate kinase PfkB family.</text>
</comment>
<evidence type="ECO:0000256" key="1">
    <source>
        <dbReference type="ARBA" id="ARBA00010688"/>
    </source>
</evidence>
<evidence type="ECO:0000313" key="14">
    <source>
        <dbReference type="Proteomes" id="UP000727962"/>
    </source>
</evidence>
<dbReference type="GO" id="GO:0044281">
    <property type="term" value="P:small molecule metabolic process"/>
    <property type="evidence" value="ECO:0007669"/>
    <property type="project" value="UniProtKB-ARBA"/>
</dbReference>
<dbReference type="EMBL" id="JACOSL010000030">
    <property type="protein sequence ID" value="MBI1756406.1"/>
    <property type="molecule type" value="Genomic_DNA"/>
</dbReference>
<dbReference type="SUPFAM" id="SSF53613">
    <property type="entry name" value="Ribokinase-like"/>
    <property type="match status" value="1"/>
</dbReference>
<dbReference type="InterPro" id="IPR022463">
    <property type="entry name" value="1-PFruKinase"/>
</dbReference>